<dbReference type="RefSeq" id="XP_073998947.1">
    <property type="nucleotide sequence ID" value="XM_074142846.1"/>
</dbReference>
<dbReference type="GeneID" id="141461645"/>
<dbReference type="GO" id="GO:0008284">
    <property type="term" value="P:positive regulation of cell population proliferation"/>
    <property type="evidence" value="ECO:0007669"/>
    <property type="project" value="TreeGrafter"/>
</dbReference>
<dbReference type="RefSeq" id="XP_073998948.1">
    <property type="nucleotide sequence ID" value="XM_074142847.1"/>
</dbReference>
<dbReference type="GO" id="GO:0043066">
    <property type="term" value="P:negative regulation of apoptotic process"/>
    <property type="evidence" value="ECO:0007669"/>
    <property type="project" value="TreeGrafter"/>
</dbReference>
<dbReference type="RefSeq" id="XP_073998945.1">
    <property type="nucleotide sequence ID" value="XM_074142844.1"/>
</dbReference>
<keyword evidence="4" id="KW-1015">Disulfide bond</keyword>
<dbReference type="PANTHER" id="PTHR46845">
    <property type="entry name" value="INSULIN-LIKE GROWTH FACTOR I"/>
    <property type="match status" value="1"/>
</dbReference>
<dbReference type="AlphaFoldDB" id="A0A1Q1NA24"/>
<evidence type="ECO:0000256" key="6">
    <source>
        <dbReference type="SAM" id="SignalP"/>
    </source>
</evidence>
<reference evidence="8" key="1">
    <citation type="journal article" date="2016" name="Front. Neurosci.">
        <title>An Insulin-Like Growth Factor in Rhodnius prolixus is Involved in Post-feeding Nutrient Balance and Growth.</title>
        <authorList>
            <person name="Defferrari M.S."/>
            <person name="Orchard I."/>
            <person name="Lange A.B."/>
        </authorList>
    </citation>
    <scope>NUCLEOTIDE SEQUENCE</scope>
</reference>
<sequence>MMYGIMKFMMIISIVINSFVISAPLGGFKFCGKDLSDILAEVCSGRGYNVAFDKGSHNNHRTKRGIVDECCRRFCTWTTLEAYCSPVSYSPTPSDKFSVRKRNELKEKTQEIAGDTYAVLGEPTRHQKRKLFAHSDIDPHWPETSLRFSSQIKASHNNVLHGSYPNNKANLDEDKFPRRVNKSEVCINHSMPVRSFSTMNLRSFFKLAKNANAFQILV</sequence>
<keyword evidence="5" id="KW-0964">Secreted</keyword>
<organism evidence="8">
    <name type="scientific">Rhodnius prolixus</name>
    <name type="common">Triatomid bug</name>
    <dbReference type="NCBI Taxonomy" id="13249"/>
    <lineage>
        <taxon>Eukaryota</taxon>
        <taxon>Metazoa</taxon>
        <taxon>Ecdysozoa</taxon>
        <taxon>Arthropoda</taxon>
        <taxon>Hexapoda</taxon>
        <taxon>Insecta</taxon>
        <taxon>Pterygota</taxon>
        <taxon>Neoptera</taxon>
        <taxon>Paraneoptera</taxon>
        <taxon>Hemiptera</taxon>
        <taxon>Heteroptera</taxon>
        <taxon>Panheteroptera</taxon>
        <taxon>Cimicomorpha</taxon>
        <taxon>Reduviidae</taxon>
        <taxon>Triatominae</taxon>
        <taxon>Rhodnius</taxon>
    </lineage>
</organism>
<dbReference type="GO" id="GO:0005615">
    <property type="term" value="C:extracellular space"/>
    <property type="evidence" value="ECO:0007669"/>
    <property type="project" value="TreeGrafter"/>
</dbReference>
<evidence type="ECO:0000259" key="7">
    <source>
        <dbReference type="SMART" id="SM00078"/>
    </source>
</evidence>
<proteinExistence type="evidence at transcript level"/>
<dbReference type="VEuPathDB" id="VectorBase:RPRC009717"/>
<keyword evidence="3 6" id="KW-0732">Signal</keyword>
<evidence type="ECO:0000256" key="4">
    <source>
        <dbReference type="ARBA" id="ARBA00023157"/>
    </source>
</evidence>
<dbReference type="Gene3D" id="1.10.100.10">
    <property type="entry name" value="Insulin-like"/>
    <property type="match status" value="1"/>
</dbReference>
<dbReference type="CDD" id="cd04366">
    <property type="entry name" value="IlGF_insulin_bombyxin_like"/>
    <property type="match status" value="1"/>
</dbReference>
<feature type="domain" description="Insulin-like" evidence="7">
    <location>
        <begin position="28"/>
        <end position="84"/>
    </location>
</feature>
<dbReference type="EMBL" id="KX185519">
    <property type="protein sequence ID" value="AQM52343.1"/>
    <property type="molecule type" value="mRNA"/>
</dbReference>
<dbReference type="InterPro" id="IPR036438">
    <property type="entry name" value="Insulin-like_sf"/>
</dbReference>
<protein>
    <submittedName>
        <fullName evidence="8">Insulin-like growth factor</fullName>
    </submittedName>
</protein>
<dbReference type="InterPro" id="IPR022352">
    <property type="entry name" value="Ins/IGF/rlx"/>
</dbReference>
<keyword evidence="2" id="KW-0165">Cleavage on pair of basic residues</keyword>
<dbReference type="GO" id="GO:0005159">
    <property type="term" value="F:insulin-like growth factor receptor binding"/>
    <property type="evidence" value="ECO:0007669"/>
    <property type="project" value="TreeGrafter"/>
</dbReference>
<comment type="similarity">
    <text evidence="1 5">Belongs to the insulin family.</text>
</comment>
<dbReference type="PANTHER" id="PTHR46845:SF1">
    <property type="entry name" value="INSULIN-LIKE GROWTH FACTOR I"/>
    <property type="match status" value="1"/>
</dbReference>
<dbReference type="Pfam" id="PF00049">
    <property type="entry name" value="Insulin"/>
    <property type="match status" value="1"/>
</dbReference>
<evidence type="ECO:0000256" key="1">
    <source>
        <dbReference type="ARBA" id="ARBA00009034"/>
    </source>
</evidence>
<dbReference type="InterPro" id="IPR016179">
    <property type="entry name" value="Insulin-like"/>
</dbReference>
<dbReference type="SUPFAM" id="SSF56994">
    <property type="entry name" value="Insulin-like"/>
    <property type="match status" value="1"/>
</dbReference>
<dbReference type="GO" id="GO:0005179">
    <property type="term" value="F:hormone activity"/>
    <property type="evidence" value="ECO:0007669"/>
    <property type="project" value="InterPro"/>
</dbReference>
<name>A0A1Q1NA24_RHOPR</name>
<feature type="signal peptide" evidence="6">
    <location>
        <begin position="1"/>
        <end position="22"/>
    </location>
</feature>
<accession>A0A1Q1NA24</accession>
<dbReference type="SMART" id="SM00078">
    <property type="entry name" value="IlGF"/>
    <property type="match status" value="1"/>
</dbReference>
<dbReference type="GO" id="GO:0048009">
    <property type="term" value="P:insulin-like growth factor receptor signaling pathway"/>
    <property type="evidence" value="ECO:0007669"/>
    <property type="project" value="TreeGrafter"/>
</dbReference>
<evidence type="ECO:0000256" key="2">
    <source>
        <dbReference type="ARBA" id="ARBA00022685"/>
    </source>
</evidence>
<dbReference type="InterPro" id="IPR022353">
    <property type="entry name" value="Insulin_CS"/>
</dbReference>
<evidence type="ECO:0000313" key="8">
    <source>
        <dbReference type="EMBL" id="AQM52343.1"/>
    </source>
</evidence>
<dbReference type="PRINTS" id="PR00276">
    <property type="entry name" value="INSULINFAMLY"/>
</dbReference>
<dbReference type="PROSITE" id="PS00262">
    <property type="entry name" value="INSULIN"/>
    <property type="match status" value="1"/>
</dbReference>
<dbReference type="GO" id="GO:0051897">
    <property type="term" value="P:positive regulation of phosphatidylinositol 3-kinase/protein kinase B signal transduction"/>
    <property type="evidence" value="ECO:0007669"/>
    <property type="project" value="TreeGrafter"/>
</dbReference>
<dbReference type="GO" id="GO:0008283">
    <property type="term" value="P:cell population proliferation"/>
    <property type="evidence" value="ECO:0007669"/>
    <property type="project" value="TreeGrafter"/>
</dbReference>
<evidence type="ECO:0000256" key="3">
    <source>
        <dbReference type="ARBA" id="ARBA00022729"/>
    </source>
</evidence>
<feature type="chain" id="PRO_5012342959" evidence="6">
    <location>
        <begin position="23"/>
        <end position="218"/>
    </location>
</feature>
<evidence type="ECO:0000256" key="5">
    <source>
        <dbReference type="RuleBase" id="RU000406"/>
    </source>
</evidence>
<comment type="subcellular location">
    <subcellularLocation>
        <location evidence="5">Secreted</location>
    </subcellularLocation>
</comment>